<keyword evidence="3" id="KW-0697">Rotamase</keyword>
<protein>
    <recommendedName>
        <fullName evidence="2">peptidylprolyl isomerase</fullName>
        <ecNumber evidence="2">5.2.1.8</ecNumber>
    </recommendedName>
</protein>
<accession>A0A565BK11</accession>
<feature type="region of interest" description="Disordered" evidence="5">
    <location>
        <begin position="217"/>
        <end position="272"/>
    </location>
</feature>
<feature type="region of interest" description="Disordered" evidence="5">
    <location>
        <begin position="286"/>
        <end position="374"/>
    </location>
</feature>
<feature type="domain" description="Nucleoplasmin-like" evidence="6">
    <location>
        <begin position="3"/>
        <end position="97"/>
    </location>
</feature>
<dbReference type="EMBL" id="CABITT030000004">
    <property type="protein sequence ID" value="VVB01654.1"/>
    <property type="molecule type" value="Genomic_DNA"/>
</dbReference>
<sequence>MAFWGVEVKPGKPFTLESSEASGIKRLHISKATLGFGQAIRKSTLQCNVGEKSPILLCVLTPDKVDSCKLDLEFEEADEVIFSVIGPRSIHLAGYFIDRSTGSEQNDDKSETYGEDISYTDTEIASSDDYDYNDSFINDGDPYSRGSHVSSTDDNGSMPFRILFNISDGTSARANEDSINDDSIQVCNNDNDYKIPKVLSSEIPLNLENGETNANFDKKKASEATRHTNKTLENSETNANCKTSEATTHTHMSMGKREDKSSGDVELSPIQKGCEILSKSSVVINSEDGEEKHMPENLQNEKPATDKEIKSSPSQNATLTKKKRKMDSRDENGDVRKNLFECSESKKQATDKNIEKEDGGDKEPLESEILSNEVIIKEIEKEELEGKSEDS</sequence>
<dbReference type="Gene3D" id="2.60.120.340">
    <property type="entry name" value="Nucleoplasmin core domain"/>
    <property type="match status" value="1"/>
</dbReference>
<reference evidence="7" key="1">
    <citation type="submission" date="2019-07" db="EMBL/GenBank/DDBJ databases">
        <authorList>
            <person name="Dittberner H."/>
        </authorList>
    </citation>
    <scope>NUCLEOTIDE SEQUENCE [LARGE SCALE GENOMIC DNA]</scope>
</reference>
<keyword evidence="4" id="KW-0413">Isomerase</keyword>
<dbReference type="AlphaFoldDB" id="A0A565BK11"/>
<feature type="compositionally biased region" description="Basic and acidic residues" evidence="5">
    <location>
        <begin position="217"/>
        <end position="226"/>
    </location>
</feature>
<dbReference type="PANTHER" id="PTHR43811:SF48">
    <property type="entry name" value="PEPTIDYL-PROLYL CIS-TRANS ISOMERASE FKBP43"/>
    <property type="match status" value="1"/>
</dbReference>
<dbReference type="Proteomes" id="UP000489600">
    <property type="component" value="Unassembled WGS sequence"/>
</dbReference>
<organism evidence="7 8">
    <name type="scientific">Arabis nemorensis</name>
    <dbReference type="NCBI Taxonomy" id="586526"/>
    <lineage>
        <taxon>Eukaryota</taxon>
        <taxon>Viridiplantae</taxon>
        <taxon>Streptophyta</taxon>
        <taxon>Embryophyta</taxon>
        <taxon>Tracheophyta</taxon>
        <taxon>Spermatophyta</taxon>
        <taxon>Magnoliopsida</taxon>
        <taxon>eudicotyledons</taxon>
        <taxon>Gunneridae</taxon>
        <taxon>Pentapetalae</taxon>
        <taxon>rosids</taxon>
        <taxon>malvids</taxon>
        <taxon>Brassicales</taxon>
        <taxon>Brassicaceae</taxon>
        <taxon>Arabideae</taxon>
        <taxon>Arabis</taxon>
    </lineage>
</organism>
<feature type="compositionally biased region" description="Basic and acidic residues" evidence="5">
    <location>
        <begin position="327"/>
        <end position="365"/>
    </location>
</feature>
<evidence type="ECO:0000259" key="6">
    <source>
        <dbReference type="Pfam" id="PF17800"/>
    </source>
</evidence>
<dbReference type="EC" id="5.2.1.8" evidence="2"/>
<keyword evidence="8" id="KW-1185">Reference proteome</keyword>
<evidence type="ECO:0000256" key="5">
    <source>
        <dbReference type="SAM" id="MobiDB-lite"/>
    </source>
</evidence>
<dbReference type="Pfam" id="PF17800">
    <property type="entry name" value="NPL"/>
    <property type="match status" value="1"/>
</dbReference>
<feature type="compositionally biased region" description="Polar residues" evidence="5">
    <location>
        <begin position="231"/>
        <end position="251"/>
    </location>
</feature>
<comment type="caution">
    <text evidence="7">The sequence shown here is derived from an EMBL/GenBank/DDBJ whole genome shotgun (WGS) entry which is preliminary data.</text>
</comment>
<comment type="catalytic activity">
    <reaction evidence="1">
        <text>[protein]-peptidylproline (omega=180) = [protein]-peptidylproline (omega=0)</text>
        <dbReference type="Rhea" id="RHEA:16237"/>
        <dbReference type="Rhea" id="RHEA-COMP:10747"/>
        <dbReference type="Rhea" id="RHEA-COMP:10748"/>
        <dbReference type="ChEBI" id="CHEBI:83833"/>
        <dbReference type="ChEBI" id="CHEBI:83834"/>
        <dbReference type="EC" id="5.2.1.8"/>
    </reaction>
</comment>
<proteinExistence type="predicted"/>
<evidence type="ECO:0000256" key="1">
    <source>
        <dbReference type="ARBA" id="ARBA00000971"/>
    </source>
</evidence>
<evidence type="ECO:0000256" key="2">
    <source>
        <dbReference type="ARBA" id="ARBA00013194"/>
    </source>
</evidence>
<dbReference type="OrthoDB" id="1902587at2759"/>
<evidence type="ECO:0000256" key="4">
    <source>
        <dbReference type="ARBA" id="ARBA00023235"/>
    </source>
</evidence>
<evidence type="ECO:0000313" key="7">
    <source>
        <dbReference type="EMBL" id="VVB01654.1"/>
    </source>
</evidence>
<evidence type="ECO:0000313" key="8">
    <source>
        <dbReference type="Proteomes" id="UP000489600"/>
    </source>
</evidence>
<dbReference type="InterPro" id="IPR041232">
    <property type="entry name" value="NPL"/>
</dbReference>
<dbReference type="GO" id="GO:0003755">
    <property type="term" value="F:peptidyl-prolyl cis-trans isomerase activity"/>
    <property type="evidence" value="ECO:0007669"/>
    <property type="project" value="UniProtKB-KW"/>
</dbReference>
<dbReference type="PANTHER" id="PTHR43811">
    <property type="entry name" value="FKBP-TYPE PEPTIDYL-PROLYL CIS-TRANS ISOMERASE FKPA"/>
    <property type="match status" value="1"/>
</dbReference>
<name>A0A565BK11_9BRAS</name>
<gene>
    <name evidence="7" type="ORF">ANE_LOCUS12098</name>
</gene>
<evidence type="ECO:0000256" key="3">
    <source>
        <dbReference type="ARBA" id="ARBA00023110"/>
    </source>
</evidence>